<proteinExistence type="predicted"/>
<feature type="non-terminal residue" evidence="1">
    <location>
        <position position="28"/>
    </location>
</feature>
<dbReference type="AlphaFoldDB" id="A0A2K3KL15"/>
<dbReference type="Proteomes" id="UP000236291">
    <property type="component" value="Unassembled WGS sequence"/>
</dbReference>
<reference evidence="1 2" key="1">
    <citation type="journal article" date="2014" name="Am. J. Bot.">
        <title>Genome assembly and annotation for red clover (Trifolium pratense; Fabaceae).</title>
        <authorList>
            <person name="Istvanek J."/>
            <person name="Jaros M."/>
            <person name="Krenek A."/>
            <person name="Repkova J."/>
        </authorList>
    </citation>
    <scope>NUCLEOTIDE SEQUENCE [LARGE SCALE GENOMIC DNA]</scope>
    <source>
        <strain evidence="2">cv. Tatra</strain>
        <tissue evidence="1">Young leaves</tissue>
    </source>
</reference>
<evidence type="ECO:0000313" key="1">
    <source>
        <dbReference type="EMBL" id="PNX67001.1"/>
    </source>
</evidence>
<protein>
    <submittedName>
        <fullName evidence="1">Uncharacterized protein</fullName>
    </submittedName>
</protein>
<sequence length="28" mass="3136">MWRFSTAAVRRSRVLTSLDGNDKGIGQI</sequence>
<evidence type="ECO:0000313" key="2">
    <source>
        <dbReference type="Proteomes" id="UP000236291"/>
    </source>
</evidence>
<organism evidence="1 2">
    <name type="scientific">Trifolium pratense</name>
    <name type="common">Red clover</name>
    <dbReference type="NCBI Taxonomy" id="57577"/>
    <lineage>
        <taxon>Eukaryota</taxon>
        <taxon>Viridiplantae</taxon>
        <taxon>Streptophyta</taxon>
        <taxon>Embryophyta</taxon>
        <taxon>Tracheophyta</taxon>
        <taxon>Spermatophyta</taxon>
        <taxon>Magnoliopsida</taxon>
        <taxon>eudicotyledons</taxon>
        <taxon>Gunneridae</taxon>
        <taxon>Pentapetalae</taxon>
        <taxon>rosids</taxon>
        <taxon>fabids</taxon>
        <taxon>Fabales</taxon>
        <taxon>Fabaceae</taxon>
        <taxon>Papilionoideae</taxon>
        <taxon>50 kb inversion clade</taxon>
        <taxon>NPAAA clade</taxon>
        <taxon>Hologalegina</taxon>
        <taxon>IRL clade</taxon>
        <taxon>Trifolieae</taxon>
        <taxon>Trifolium</taxon>
    </lineage>
</organism>
<gene>
    <name evidence="1" type="ORF">L195_g063318</name>
</gene>
<reference evidence="1 2" key="2">
    <citation type="journal article" date="2017" name="Front. Plant Sci.">
        <title>Gene Classification and Mining of Molecular Markers Useful in Red Clover (Trifolium pratense) Breeding.</title>
        <authorList>
            <person name="Istvanek J."/>
            <person name="Dluhosova J."/>
            <person name="Dluhos P."/>
            <person name="Patkova L."/>
            <person name="Nedelnik J."/>
            <person name="Repkova J."/>
        </authorList>
    </citation>
    <scope>NUCLEOTIDE SEQUENCE [LARGE SCALE GENOMIC DNA]</scope>
    <source>
        <strain evidence="2">cv. Tatra</strain>
        <tissue evidence="1">Young leaves</tissue>
    </source>
</reference>
<name>A0A2K3KL15_TRIPR</name>
<comment type="caution">
    <text evidence="1">The sequence shown here is derived from an EMBL/GenBank/DDBJ whole genome shotgun (WGS) entry which is preliminary data.</text>
</comment>
<dbReference type="EMBL" id="ASHM01202194">
    <property type="protein sequence ID" value="PNX67001.1"/>
    <property type="molecule type" value="Genomic_DNA"/>
</dbReference>
<accession>A0A2K3KL15</accession>